<gene>
    <name evidence="1" type="ORF">J2Y01_003975</name>
</gene>
<organism evidence="1 2">
    <name type="scientific">Deinococcus soli</name>
    <name type="common">ex Cha et al. 2016</name>
    <dbReference type="NCBI Taxonomy" id="1309411"/>
    <lineage>
        <taxon>Bacteria</taxon>
        <taxon>Thermotogati</taxon>
        <taxon>Deinococcota</taxon>
        <taxon>Deinococci</taxon>
        <taxon>Deinococcales</taxon>
        <taxon>Deinococcaceae</taxon>
        <taxon>Deinococcus</taxon>
    </lineage>
</organism>
<name>A0ACC6KLY8_9DEIO</name>
<proteinExistence type="predicted"/>
<sequence length="104" mass="11356">MPGGRLVNDPAAVNLNDRAYVRLTPAGQQQMEIWHEELRASIAPTARPFVTSPEPDADGVLAETWHWLMQVFGPACLNGQDFPFEGGQIYLTHAAALANDGKRA</sequence>
<evidence type="ECO:0000313" key="2">
    <source>
        <dbReference type="Proteomes" id="UP001252370"/>
    </source>
</evidence>
<comment type="caution">
    <text evidence="1">The sequence shown here is derived from an EMBL/GenBank/DDBJ whole genome shotgun (WGS) entry which is preliminary data.</text>
</comment>
<dbReference type="EMBL" id="JAVDTP010000014">
    <property type="protein sequence ID" value="MDR6753452.1"/>
    <property type="molecule type" value="Genomic_DNA"/>
</dbReference>
<keyword evidence="2" id="KW-1185">Reference proteome</keyword>
<protein>
    <submittedName>
        <fullName evidence="1">Uncharacterized protein</fullName>
    </submittedName>
</protein>
<reference evidence="1" key="1">
    <citation type="submission" date="2023-07" db="EMBL/GenBank/DDBJ databases">
        <title>Sorghum-associated microbial communities from plants grown in Nebraska, USA.</title>
        <authorList>
            <person name="Schachtman D."/>
        </authorList>
    </citation>
    <scope>NUCLEOTIDE SEQUENCE</scope>
    <source>
        <strain evidence="1">BE73</strain>
    </source>
</reference>
<accession>A0ACC6KLY8</accession>
<dbReference type="Proteomes" id="UP001252370">
    <property type="component" value="Unassembled WGS sequence"/>
</dbReference>
<evidence type="ECO:0000313" key="1">
    <source>
        <dbReference type="EMBL" id="MDR6753452.1"/>
    </source>
</evidence>